<reference evidence="3 4" key="1">
    <citation type="journal article" date="2019" name="Sci. Rep.">
        <title>A multi-omics analysis of the grapevine pathogen Lasiodiplodia theobromae reveals that temperature affects the expression of virulence- and pathogenicity-related genes.</title>
        <authorList>
            <person name="Felix C."/>
            <person name="Meneses R."/>
            <person name="Goncalves M.F.M."/>
            <person name="Tilleman L."/>
            <person name="Duarte A.S."/>
            <person name="Jorrin-Novo J.V."/>
            <person name="Van de Peer Y."/>
            <person name="Deforce D."/>
            <person name="Van Nieuwerburgh F."/>
            <person name="Esteves A.C."/>
            <person name="Alves A."/>
        </authorList>
    </citation>
    <scope>NUCLEOTIDE SEQUENCE [LARGE SCALE GENOMIC DNA]</scope>
    <source>
        <strain evidence="3 4">LA-SOL3</strain>
    </source>
</reference>
<evidence type="ECO:0000313" key="4">
    <source>
        <dbReference type="Proteomes" id="UP000325902"/>
    </source>
</evidence>
<evidence type="ECO:0000256" key="1">
    <source>
        <dbReference type="SAM" id="MobiDB-lite"/>
    </source>
</evidence>
<feature type="compositionally biased region" description="Pro residues" evidence="1">
    <location>
        <begin position="122"/>
        <end position="140"/>
    </location>
</feature>
<evidence type="ECO:0000313" key="3">
    <source>
        <dbReference type="EMBL" id="KAB2573153.1"/>
    </source>
</evidence>
<keyword evidence="4" id="KW-1185">Reference proteome</keyword>
<name>A0A5N5D5W6_9PEZI</name>
<evidence type="ECO:0000256" key="2">
    <source>
        <dbReference type="SAM" id="SignalP"/>
    </source>
</evidence>
<feature type="compositionally biased region" description="Low complexity" evidence="1">
    <location>
        <begin position="155"/>
        <end position="203"/>
    </location>
</feature>
<sequence>MQFKTIATLFALAAIGATQDIDYNDVPAPCRAVCQPVVTLTTDCDRRTEDDNDNGAAYRNCICQAPNARNDVPNCAACVAANGGTDLDDNDDTTPENDVIDIVRTCNFPTASTWTSTGAVASPPPPPPPPPSSPLPPPAAPTTTTSRPPAPPAAPTSTSSSSSSSSSSTLSTYSTPRISTPGTYSSYSSYSTPTSSVGNYTTLPTTETSVTTAAPTGTGGDDEPVQFTGAAAPLQTAGAAVKYFGLAVLAGLPVVVF</sequence>
<comment type="caution">
    <text evidence="3">The sequence shown here is derived from an EMBL/GenBank/DDBJ whole genome shotgun (WGS) entry which is preliminary data.</text>
</comment>
<accession>A0A5N5D5W6</accession>
<proteinExistence type="predicted"/>
<feature type="signal peptide" evidence="2">
    <location>
        <begin position="1"/>
        <end position="18"/>
    </location>
</feature>
<feature type="region of interest" description="Disordered" evidence="1">
    <location>
        <begin position="114"/>
        <end position="203"/>
    </location>
</feature>
<dbReference type="Proteomes" id="UP000325902">
    <property type="component" value="Unassembled WGS sequence"/>
</dbReference>
<dbReference type="EMBL" id="VCHE01000064">
    <property type="protein sequence ID" value="KAB2573153.1"/>
    <property type="molecule type" value="Genomic_DNA"/>
</dbReference>
<dbReference type="OrthoDB" id="4843554at2759"/>
<keyword evidence="2" id="KW-0732">Signal</keyword>
<dbReference type="AlphaFoldDB" id="A0A5N5D5W6"/>
<feature type="chain" id="PRO_5024824653" evidence="2">
    <location>
        <begin position="19"/>
        <end position="257"/>
    </location>
</feature>
<organism evidence="3 4">
    <name type="scientific">Lasiodiplodia theobromae</name>
    <dbReference type="NCBI Taxonomy" id="45133"/>
    <lineage>
        <taxon>Eukaryota</taxon>
        <taxon>Fungi</taxon>
        <taxon>Dikarya</taxon>
        <taxon>Ascomycota</taxon>
        <taxon>Pezizomycotina</taxon>
        <taxon>Dothideomycetes</taxon>
        <taxon>Dothideomycetes incertae sedis</taxon>
        <taxon>Botryosphaeriales</taxon>
        <taxon>Botryosphaeriaceae</taxon>
        <taxon>Lasiodiplodia</taxon>
    </lineage>
</organism>
<protein>
    <submittedName>
        <fullName evidence="3">Uncharacterized protein</fullName>
    </submittedName>
</protein>
<gene>
    <name evidence="3" type="ORF">DBV05_g8204</name>
</gene>